<dbReference type="InterPro" id="IPR040727">
    <property type="entry name" value="NAPRTase_N"/>
</dbReference>
<dbReference type="SUPFAM" id="SSF54675">
    <property type="entry name" value="Nicotinate/Quinolinate PRTase N-terminal domain-like"/>
    <property type="match status" value="1"/>
</dbReference>
<keyword evidence="5 9" id="KW-0436">Ligase</keyword>
<evidence type="ECO:0000313" key="13">
    <source>
        <dbReference type="EMBL" id="RDW23136.1"/>
    </source>
</evidence>
<dbReference type="OMA" id="IEHCLEY"/>
<dbReference type="GO" id="GO:0004516">
    <property type="term" value="F:nicotinate phosphoribosyltransferase activity"/>
    <property type="evidence" value="ECO:0007669"/>
    <property type="project" value="UniProtKB-UniRule"/>
</dbReference>
<comment type="pathway">
    <text evidence="1 9">Cofactor biosynthesis; NAD(+) biosynthesis; nicotinate D-ribonucleotide from nicotinate: step 1/1.</text>
</comment>
<dbReference type="EMBL" id="CP017554">
    <property type="protein sequence ID" value="AOW00986.1"/>
    <property type="molecule type" value="Genomic_DNA"/>
</dbReference>
<dbReference type="VEuPathDB" id="FungiDB:YALI1_B00214g"/>
<dbReference type="SUPFAM" id="SSF51690">
    <property type="entry name" value="Nicotinate/Quinolinate PRTase C-terminal domain-like"/>
    <property type="match status" value="1"/>
</dbReference>
<dbReference type="PANTHER" id="PTHR11098:SF1">
    <property type="entry name" value="NICOTINATE PHOSPHORIBOSYLTRANSFERASE"/>
    <property type="match status" value="1"/>
</dbReference>
<comment type="catalytic activity">
    <reaction evidence="8 9">
        <text>5-phospho-alpha-D-ribose 1-diphosphate + nicotinate + ATP + H2O = nicotinate beta-D-ribonucleotide + ADP + phosphate + diphosphate</text>
        <dbReference type="Rhea" id="RHEA:36163"/>
        <dbReference type="ChEBI" id="CHEBI:15377"/>
        <dbReference type="ChEBI" id="CHEBI:30616"/>
        <dbReference type="ChEBI" id="CHEBI:32544"/>
        <dbReference type="ChEBI" id="CHEBI:33019"/>
        <dbReference type="ChEBI" id="CHEBI:43474"/>
        <dbReference type="ChEBI" id="CHEBI:57502"/>
        <dbReference type="ChEBI" id="CHEBI:58017"/>
        <dbReference type="ChEBI" id="CHEBI:456216"/>
        <dbReference type="EC" id="6.3.4.21"/>
    </reaction>
</comment>
<sequence>MSTITSLLDTDLYKLTMQAAVLQHFPAAQATFLFKNRTPSKQLNDDAIEWLKSEIAALGELRFTEDEIVFLQKHVGFLPAEYFEYLKTCQLDPAAQVKVTVNTEGHLEIEVNGPWKDTILYEIPLLALVSEAYFKFVDKDWSYDGQSELAATKAQELIAQGCAFSEFGTRRRRSLKTHDIVIAGILEGLKSAQGNGIFTGTSNVYLAKKYNLKPIGTVAHEWMMGVAAATGDYSTANLRAMELWIQTVGDANAGVALTDTFGTESFLLDFNKPLTDIYNGVRQDSGDPLEYTKLLGDHYKQLGYEPMSKVIVYSDSLDVEKCGKYKAAAAENGLKAAFGVGTFFTNDFKRLSDGQKSTPLNIVIKIQQLNGQSCIKLSDNLSKNMGDPETVERVKRELGYVEKGDVIDESKRWN</sequence>
<dbReference type="InterPro" id="IPR036068">
    <property type="entry name" value="Nicotinate_pribotase-like_C"/>
</dbReference>
<dbReference type="Gene3D" id="3.20.140.10">
    <property type="entry name" value="nicotinate phosphoribosyltransferase"/>
    <property type="match status" value="1"/>
</dbReference>
<dbReference type="NCBIfam" id="NF003704">
    <property type="entry name" value="PRK05321.1"/>
    <property type="match status" value="1"/>
</dbReference>
<evidence type="ECO:0000256" key="4">
    <source>
        <dbReference type="ARBA" id="ARBA00022553"/>
    </source>
</evidence>
<evidence type="ECO:0000256" key="6">
    <source>
        <dbReference type="ARBA" id="ARBA00022642"/>
    </source>
</evidence>
<evidence type="ECO:0000256" key="8">
    <source>
        <dbReference type="ARBA" id="ARBA00048668"/>
    </source>
</evidence>
<dbReference type="Pfam" id="PF04095">
    <property type="entry name" value="NAPRTase"/>
    <property type="match status" value="1"/>
</dbReference>
<keyword evidence="4" id="KW-0597">Phosphoprotein</keyword>
<evidence type="ECO:0000256" key="1">
    <source>
        <dbReference type="ARBA" id="ARBA00004952"/>
    </source>
</evidence>
<comment type="similarity">
    <text evidence="2 9">Belongs to the NAPRTase family.</text>
</comment>
<feature type="domain" description="Nicotinate/nicotinamide phosphoribosyltransferase" evidence="10">
    <location>
        <begin position="162"/>
        <end position="399"/>
    </location>
</feature>
<dbReference type="UniPathway" id="UPA00253">
    <property type="reaction ID" value="UER00457"/>
</dbReference>
<evidence type="ECO:0000256" key="7">
    <source>
        <dbReference type="ARBA" id="ARBA00022679"/>
    </source>
</evidence>
<proteinExistence type="inferred from homology"/>
<dbReference type="VEuPathDB" id="FungiDB:YALI0_B00220g"/>
<name>A0A1D8N5T0_YARLL</name>
<evidence type="ECO:0000256" key="5">
    <source>
        <dbReference type="ARBA" id="ARBA00022598"/>
    </source>
</evidence>
<evidence type="ECO:0000256" key="3">
    <source>
        <dbReference type="ARBA" id="ARBA00013236"/>
    </source>
</evidence>
<reference evidence="12 14" key="1">
    <citation type="journal article" date="2016" name="PLoS ONE">
        <title>Sequence Assembly of Yarrowia lipolytica Strain W29/CLIB89 Shows Transposable Element Diversity.</title>
        <authorList>
            <person name="Magnan C."/>
            <person name="Yu J."/>
            <person name="Chang I."/>
            <person name="Jahn E."/>
            <person name="Kanomata Y."/>
            <person name="Wu J."/>
            <person name="Zeller M."/>
            <person name="Oakes M."/>
            <person name="Baldi P."/>
            <person name="Sandmeyer S."/>
        </authorList>
    </citation>
    <scope>NUCLEOTIDE SEQUENCE [LARGE SCALE GENOMIC DNA]</scope>
    <source>
        <strain evidence="12">CLIB89</strain>
        <strain evidence="14">CLIB89(W29)</strain>
    </source>
</reference>
<feature type="domain" description="Nicotinate phosphoribosyltransferase N-terminal" evidence="11">
    <location>
        <begin position="8"/>
        <end position="130"/>
    </location>
</feature>
<comment type="PTM">
    <text evidence="9">Transiently phosphorylated on a His residue during the reaction cycle. Phosphorylation strongly increases the affinity for substrates and increases the rate of nicotinate D-ribonucleotide production. Dephosphorylation regenerates the low-affinity form of the enzyme, leading to product release.</text>
</comment>
<organism evidence="12 14">
    <name type="scientific">Yarrowia lipolytica</name>
    <name type="common">Candida lipolytica</name>
    <dbReference type="NCBI Taxonomy" id="4952"/>
    <lineage>
        <taxon>Eukaryota</taxon>
        <taxon>Fungi</taxon>
        <taxon>Dikarya</taxon>
        <taxon>Ascomycota</taxon>
        <taxon>Saccharomycotina</taxon>
        <taxon>Dipodascomycetes</taxon>
        <taxon>Dipodascales</taxon>
        <taxon>Dipodascales incertae sedis</taxon>
        <taxon>Yarrowia</taxon>
    </lineage>
</organism>
<accession>A0A1D8N5T0</accession>
<evidence type="ECO:0000259" key="11">
    <source>
        <dbReference type="Pfam" id="PF17767"/>
    </source>
</evidence>
<dbReference type="InterPro" id="IPR041525">
    <property type="entry name" value="N/Namide_PRibTrfase"/>
</dbReference>
<dbReference type="NCBIfam" id="TIGR01514">
    <property type="entry name" value="NAPRTase"/>
    <property type="match status" value="1"/>
</dbReference>
<dbReference type="GO" id="GO:0016740">
    <property type="term" value="F:transferase activity"/>
    <property type="evidence" value="ECO:0007669"/>
    <property type="project" value="UniProtKB-KW"/>
</dbReference>
<dbReference type="eggNOG" id="KOG2511">
    <property type="taxonomic scope" value="Eukaryota"/>
</dbReference>
<reference evidence="13 15" key="2">
    <citation type="submission" date="2018-07" db="EMBL/GenBank/DDBJ databases">
        <title>Draft Genome Assemblies for Five Robust Yarrowia lipolytica Strains Exhibiting High Lipid Production and Pentose Sugar Utilization and Sugar Alcohol Secretion from Undetoxified Lignocellulosic Biomass Hydrolysates.</title>
        <authorList>
            <consortium name="DOE Joint Genome Institute"/>
            <person name="Walker C."/>
            <person name="Ryu S."/>
            <person name="Na H."/>
            <person name="Zane M."/>
            <person name="LaButti K."/>
            <person name="Lipzen A."/>
            <person name="Haridas S."/>
            <person name="Barry K."/>
            <person name="Grigoriev I.V."/>
            <person name="Quarterman J."/>
            <person name="Slininger P."/>
            <person name="Dien B."/>
            <person name="Trinh C.T."/>
        </authorList>
    </citation>
    <scope>NUCLEOTIDE SEQUENCE [LARGE SCALE GENOMIC DNA]</scope>
    <source>
        <strain evidence="13 15">YB392</strain>
    </source>
</reference>
<evidence type="ECO:0000313" key="15">
    <source>
        <dbReference type="Proteomes" id="UP000256601"/>
    </source>
</evidence>
<keyword evidence="6 9" id="KW-0662">Pyridine nucleotide biosynthesis</keyword>
<dbReference type="Proteomes" id="UP000182444">
    <property type="component" value="Chromosome 1B"/>
</dbReference>
<dbReference type="FunFam" id="3.20.140.10:FF:000009">
    <property type="entry name" value="Nicotinate phosphoribosyltransferase"/>
    <property type="match status" value="1"/>
</dbReference>
<evidence type="ECO:0000313" key="14">
    <source>
        <dbReference type="Proteomes" id="UP000182444"/>
    </source>
</evidence>
<dbReference type="PIRSF" id="PIRSF000484">
    <property type="entry name" value="NAPRT"/>
    <property type="match status" value="1"/>
</dbReference>
<keyword evidence="7 13" id="KW-0808">Transferase</keyword>
<dbReference type="Proteomes" id="UP000256601">
    <property type="component" value="Unassembled WGS sequence"/>
</dbReference>
<dbReference type="EC" id="6.3.4.21" evidence="3 9"/>
<comment type="function">
    <text evidence="9">Catalyzes the synthesis of beta-nicotinate D-ribonucleotide from nicotinate and 5-phospho-D-ribose 1-phosphate at the expense of ATP.</text>
</comment>
<dbReference type="PANTHER" id="PTHR11098">
    <property type="entry name" value="NICOTINATE PHOSPHORIBOSYLTRANSFERASE"/>
    <property type="match status" value="1"/>
</dbReference>
<dbReference type="GO" id="GO:0005829">
    <property type="term" value="C:cytosol"/>
    <property type="evidence" value="ECO:0007669"/>
    <property type="project" value="TreeGrafter"/>
</dbReference>
<evidence type="ECO:0000256" key="9">
    <source>
        <dbReference type="RuleBase" id="RU003838"/>
    </source>
</evidence>
<dbReference type="GO" id="GO:0034355">
    <property type="term" value="P:NAD+ biosynthetic process via the salvage pathway"/>
    <property type="evidence" value="ECO:0007669"/>
    <property type="project" value="TreeGrafter"/>
</dbReference>
<dbReference type="InterPro" id="IPR007229">
    <property type="entry name" value="Nic_PRibTrfase-Fam"/>
</dbReference>
<dbReference type="GeneID" id="2907065"/>
<gene>
    <name evidence="13" type="ORF">B0I71DRAFT_161364</name>
    <name evidence="12" type="ORF">YALI1_B00214g</name>
</gene>
<dbReference type="Pfam" id="PF17767">
    <property type="entry name" value="NAPRTase_N"/>
    <property type="match status" value="1"/>
</dbReference>
<dbReference type="InterPro" id="IPR006406">
    <property type="entry name" value="Nic_PRibTrfase"/>
</dbReference>
<dbReference type="HAMAP" id="MF_00570">
    <property type="entry name" value="NAPRTase"/>
    <property type="match status" value="1"/>
</dbReference>
<dbReference type="KEGG" id="yli:2907065"/>
<evidence type="ECO:0000256" key="2">
    <source>
        <dbReference type="ARBA" id="ARBA00010897"/>
    </source>
</evidence>
<dbReference type="EMBL" id="KZ859109">
    <property type="protein sequence ID" value="RDW23136.1"/>
    <property type="molecule type" value="Genomic_DNA"/>
</dbReference>
<dbReference type="AlphaFoldDB" id="A0A1D8N5T0"/>
<evidence type="ECO:0000259" key="10">
    <source>
        <dbReference type="Pfam" id="PF04095"/>
    </source>
</evidence>
<evidence type="ECO:0000313" key="12">
    <source>
        <dbReference type="EMBL" id="AOW00986.1"/>
    </source>
</evidence>
<protein>
    <recommendedName>
        <fullName evidence="3 9">Nicotinate phosphoribosyltransferase</fullName>
        <ecNumber evidence="3 9">6.3.4.21</ecNumber>
    </recommendedName>
</protein>